<dbReference type="STRING" id="1036808.A0A0C3DUY1"/>
<accession>A0A0C3DUY1</accession>
<sequence length="197" mass="22991">MSSFDFHTTRCLTNVPCRHKYTLFLSADGNFRLQRKNKRGDSDDVALNKGNAYFMETEEFKKYLQRVKALEDLGTCALVHICRPSECKKNAVISGVIAVQCARHGFYMPQSMVDLTKGEAFANMDYVLSHTLLEVENQRWIMLSYDIWCQYRKNFRKWFDESFPEQAKLLDCVRGAIPKMHVKNHVASCQQLYSFNY</sequence>
<reference evidence="2" key="2">
    <citation type="submission" date="2015-01" db="EMBL/GenBank/DDBJ databases">
        <title>Evolutionary Origins and Diversification of the Mycorrhizal Mutualists.</title>
        <authorList>
            <consortium name="DOE Joint Genome Institute"/>
            <consortium name="Mycorrhizal Genomics Consortium"/>
            <person name="Kohler A."/>
            <person name="Kuo A."/>
            <person name="Nagy L.G."/>
            <person name="Floudas D."/>
            <person name="Copeland A."/>
            <person name="Barry K.W."/>
            <person name="Cichocki N."/>
            <person name="Veneault-Fourrey C."/>
            <person name="LaButti K."/>
            <person name="Lindquist E.A."/>
            <person name="Lipzen A."/>
            <person name="Lundell T."/>
            <person name="Morin E."/>
            <person name="Murat C."/>
            <person name="Riley R."/>
            <person name="Ohm R."/>
            <person name="Sun H."/>
            <person name="Tunlid A."/>
            <person name="Henrissat B."/>
            <person name="Grigoriev I.V."/>
            <person name="Hibbett D.S."/>
            <person name="Martin F."/>
        </authorList>
    </citation>
    <scope>NUCLEOTIDE SEQUENCE [LARGE SCALE GENOMIC DNA]</scope>
    <source>
        <strain evidence="2">Foug A</strain>
    </source>
</reference>
<dbReference type="EMBL" id="KN822070">
    <property type="protein sequence ID" value="KIM59751.1"/>
    <property type="molecule type" value="Genomic_DNA"/>
</dbReference>
<evidence type="ECO:0008006" key="3">
    <source>
        <dbReference type="Google" id="ProtNLM"/>
    </source>
</evidence>
<name>A0A0C3DUY1_9AGAM</name>
<dbReference type="InParanoid" id="A0A0C3DUY1"/>
<gene>
    <name evidence="1" type="ORF">SCLCIDRAFT_125607</name>
</gene>
<reference evidence="1 2" key="1">
    <citation type="submission" date="2014-04" db="EMBL/GenBank/DDBJ databases">
        <authorList>
            <consortium name="DOE Joint Genome Institute"/>
            <person name="Kuo A."/>
            <person name="Kohler A."/>
            <person name="Nagy L.G."/>
            <person name="Floudas D."/>
            <person name="Copeland A."/>
            <person name="Barry K.W."/>
            <person name="Cichocki N."/>
            <person name="Veneault-Fourrey C."/>
            <person name="LaButti K."/>
            <person name="Lindquist E.A."/>
            <person name="Lipzen A."/>
            <person name="Lundell T."/>
            <person name="Morin E."/>
            <person name="Murat C."/>
            <person name="Sun H."/>
            <person name="Tunlid A."/>
            <person name="Henrissat B."/>
            <person name="Grigoriev I.V."/>
            <person name="Hibbett D.S."/>
            <person name="Martin F."/>
            <person name="Nordberg H.P."/>
            <person name="Cantor M.N."/>
            <person name="Hua S.X."/>
        </authorList>
    </citation>
    <scope>NUCLEOTIDE SEQUENCE [LARGE SCALE GENOMIC DNA]</scope>
    <source>
        <strain evidence="1 2">Foug A</strain>
    </source>
</reference>
<keyword evidence="2" id="KW-1185">Reference proteome</keyword>
<dbReference type="HOGENOM" id="CLU_003703_4_1_1"/>
<proteinExistence type="predicted"/>
<dbReference type="Pfam" id="PF18758">
    <property type="entry name" value="KDZ"/>
    <property type="match status" value="1"/>
</dbReference>
<evidence type="ECO:0000313" key="2">
    <source>
        <dbReference type="Proteomes" id="UP000053989"/>
    </source>
</evidence>
<evidence type="ECO:0000313" key="1">
    <source>
        <dbReference type="EMBL" id="KIM59751.1"/>
    </source>
</evidence>
<dbReference type="AlphaFoldDB" id="A0A0C3DUY1"/>
<dbReference type="Proteomes" id="UP000053989">
    <property type="component" value="Unassembled WGS sequence"/>
</dbReference>
<protein>
    <recommendedName>
        <fullName evidence="3">CxC2-like cysteine cluster KDZ transposase-associated domain-containing protein</fullName>
    </recommendedName>
</protein>
<dbReference type="InterPro" id="IPR040521">
    <property type="entry name" value="KDZ"/>
</dbReference>
<dbReference type="OrthoDB" id="3257613at2759"/>
<organism evidence="1 2">
    <name type="scientific">Scleroderma citrinum Foug A</name>
    <dbReference type="NCBI Taxonomy" id="1036808"/>
    <lineage>
        <taxon>Eukaryota</taxon>
        <taxon>Fungi</taxon>
        <taxon>Dikarya</taxon>
        <taxon>Basidiomycota</taxon>
        <taxon>Agaricomycotina</taxon>
        <taxon>Agaricomycetes</taxon>
        <taxon>Agaricomycetidae</taxon>
        <taxon>Boletales</taxon>
        <taxon>Sclerodermatineae</taxon>
        <taxon>Sclerodermataceae</taxon>
        <taxon>Scleroderma</taxon>
    </lineage>
</organism>